<protein>
    <recommendedName>
        <fullName evidence="3">Transcription factor Pcc1</fullName>
    </recommendedName>
</protein>
<dbReference type="RefSeq" id="WP_015232114.1">
    <property type="nucleotide sequence ID" value="NC_019791.1"/>
</dbReference>
<evidence type="ECO:0000313" key="1">
    <source>
        <dbReference type="EMBL" id="AFZ70216.1"/>
    </source>
</evidence>
<dbReference type="GeneID" id="14211709"/>
<sequence length="87" mass="9793">MDKDSVECTAELVIPNKDANAIAKSLTPDNIKDLPSYLDISCKNENDKLICTIRIKDCKDPKRIMSLKNTLDDLLINIRSIIDSMNI</sequence>
<dbReference type="HOGENOM" id="CLU_2475826_0_0_2"/>
<accession>L0A8Q1</accession>
<dbReference type="NCBIfam" id="NF011470">
    <property type="entry name" value="PRK14887.1"/>
    <property type="match status" value="1"/>
</dbReference>
<name>L0A8Q1_CALLD</name>
<proteinExistence type="predicted"/>
<dbReference type="STRING" id="1056495.Calag_0449"/>
<reference evidence="2" key="1">
    <citation type="submission" date="2012-03" db="EMBL/GenBank/DDBJ databases">
        <title>Complete genome of Caldisphaera lagunensis DSM 15908.</title>
        <authorList>
            <person name="Lucas S."/>
            <person name="Copeland A."/>
            <person name="Lapidus A."/>
            <person name="Glavina del Rio T."/>
            <person name="Dalin E."/>
            <person name="Tice H."/>
            <person name="Bruce D."/>
            <person name="Goodwin L."/>
            <person name="Pitluck S."/>
            <person name="Peters L."/>
            <person name="Mikhailova N."/>
            <person name="Teshima H."/>
            <person name="Kyrpides N."/>
            <person name="Mavromatis K."/>
            <person name="Ivanova N."/>
            <person name="Brettin T."/>
            <person name="Detter J.C."/>
            <person name="Han C."/>
            <person name="Larimer F."/>
            <person name="Land M."/>
            <person name="Hauser L."/>
            <person name="Markowitz V."/>
            <person name="Cheng J.-F."/>
            <person name="Hugenholtz P."/>
            <person name="Woyke T."/>
            <person name="Wu D."/>
            <person name="Spring S."/>
            <person name="Schroeder M."/>
            <person name="Brambilla E."/>
            <person name="Klenk H.-P."/>
            <person name="Eisen J.A."/>
        </authorList>
    </citation>
    <scope>NUCLEOTIDE SEQUENCE [LARGE SCALE GENOMIC DNA]</scope>
    <source>
        <strain evidence="2">DSM 15908 / JCM 11604 / IC-154</strain>
    </source>
</reference>
<gene>
    <name evidence="1" type="ordered locus">Calag_0449</name>
</gene>
<dbReference type="Proteomes" id="UP000010469">
    <property type="component" value="Chromosome"/>
</dbReference>
<organism evidence="1 2">
    <name type="scientific">Caldisphaera lagunensis (strain DSM 15908 / JCM 11604 / ANMR 0165 / IC-154)</name>
    <dbReference type="NCBI Taxonomy" id="1056495"/>
    <lineage>
        <taxon>Archaea</taxon>
        <taxon>Thermoproteota</taxon>
        <taxon>Thermoprotei</taxon>
        <taxon>Acidilobales</taxon>
        <taxon>Caldisphaeraceae</taxon>
        <taxon>Caldisphaera</taxon>
    </lineage>
</organism>
<dbReference type="eggNOG" id="arCOG01354">
    <property type="taxonomic scope" value="Archaea"/>
</dbReference>
<evidence type="ECO:0008006" key="3">
    <source>
        <dbReference type="Google" id="ProtNLM"/>
    </source>
</evidence>
<dbReference type="EMBL" id="CP003378">
    <property type="protein sequence ID" value="AFZ70216.1"/>
    <property type="molecule type" value="Genomic_DNA"/>
</dbReference>
<evidence type="ECO:0000313" key="2">
    <source>
        <dbReference type="Proteomes" id="UP000010469"/>
    </source>
</evidence>
<dbReference type="KEGG" id="clg:Calag_0449"/>
<dbReference type="AlphaFoldDB" id="L0A8Q1"/>
<dbReference type="InParanoid" id="L0A8Q1"/>
<dbReference type="OrthoDB" id="376740at2157"/>
<keyword evidence="2" id="KW-1185">Reference proteome</keyword>